<name>A0A098GJN5_ANAPH</name>
<dbReference type="Proteomes" id="UP000055047">
    <property type="component" value="Unassembled WGS sequence"/>
</dbReference>
<dbReference type="AlphaFoldDB" id="A0A098GJN5"/>
<organism evidence="1 2">
    <name type="scientific">Anaplasma phagocytophilum</name>
    <name type="common">Ehrlichia phagocytophila</name>
    <dbReference type="NCBI Taxonomy" id="948"/>
    <lineage>
        <taxon>Bacteria</taxon>
        <taxon>Pseudomonadati</taxon>
        <taxon>Pseudomonadota</taxon>
        <taxon>Alphaproteobacteria</taxon>
        <taxon>Rickettsiales</taxon>
        <taxon>Anaplasmataceae</taxon>
        <taxon>Anaplasma</taxon>
        <taxon>phagocytophilum group</taxon>
    </lineage>
</organism>
<protein>
    <submittedName>
        <fullName evidence="1">Uncharacterized protein</fullName>
    </submittedName>
</protein>
<sequence>MKVLQRFYSLVQFVIVIGLASKCAYCDSISHTNSSATKADLRFCLGAYKDGSEYFLNLFKTKKKQSHSDTSEASTPKNEPNNKANIIHKHYSALAGISYVISTPSLGNFAAGVGYSYRVTKLEFASFQETKEKIKRDSLPYAELFWEKNGILLLENLALRVGSRISIDKGNGVPCSINFGIKYKIGSITSIYAGVFMEANFPHLSKIDFKQDGTLYESIGIEFTI</sequence>
<dbReference type="EMBL" id="CCXQ01000145">
    <property type="protein sequence ID" value="CEH11210.1"/>
    <property type="molecule type" value="Genomic_DNA"/>
</dbReference>
<reference evidence="1 2" key="1">
    <citation type="submission" date="2014-09" db="EMBL/GenBank/DDBJ databases">
        <authorList>
            <person name="Loux Valentin"/>
            <person name="Dugat Thibaut"/>
        </authorList>
    </citation>
    <scope>NUCLEOTIDE SEQUENCE [LARGE SCALE GENOMIC DNA]</scope>
    <source>
        <strain evidence="1 2">BOV-10_179</strain>
    </source>
</reference>
<accession>A0A098GJN5</accession>
<evidence type="ECO:0000313" key="2">
    <source>
        <dbReference type="Proteomes" id="UP000055047"/>
    </source>
</evidence>
<evidence type="ECO:0000313" key="1">
    <source>
        <dbReference type="EMBL" id="CEH11210.1"/>
    </source>
</evidence>
<proteinExistence type="predicted"/>
<dbReference type="RefSeq" id="WP_052344111.1">
    <property type="nucleotide sequence ID" value="NZ_CCXQ01000145.1"/>
</dbReference>
<gene>
    <name evidence="1" type="ORF">ANAPHAGO_00405</name>
</gene>